<dbReference type="HAMAP" id="MF_01877">
    <property type="entry name" value="16SrRNA_methyltr_I"/>
    <property type="match status" value="1"/>
</dbReference>
<comment type="catalytic activity">
    <reaction evidence="6">
        <text>cytidine(1402) in 16S rRNA + S-adenosyl-L-methionine = 2'-O-methylcytidine(1402) in 16S rRNA + S-adenosyl-L-homocysteine + H(+)</text>
        <dbReference type="Rhea" id="RHEA:42924"/>
        <dbReference type="Rhea" id="RHEA-COMP:10285"/>
        <dbReference type="Rhea" id="RHEA-COMP:10286"/>
        <dbReference type="ChEBI" id="CHEBI:15378"/>
        <dbReference type="ChEBI" id="CHEBI:57856"/>
        <dbReference type="ChEBI" id="CHEBI:59789"/>
        <dbReference type="ChEBI" id="CHEBI:74495"/>
        <dbReference type="ChEBI" id="CHEBI:82748"/>
        <dbReference type="EC" id="2.1.1.198"/>
    </reaction>
</comment>
<dbReference type="PIRSF" id="PIRSF005917">
    <property type="entry name" value="MTase_YraL"/>
    <property type="match status" value="1"/>
</dbReference>
<dbReference type="SUPFAM" id="SSF53790">
    <property type="entry name" value="Tetrapyrrole methylase"/>
    <property type="match status" value="1"/>
</dbReference>
<feature type="domain" description="Tetrapyrrole methylase" evidence="7">
    <location>
        <begin position="5"/>
        <end position="204"/>
    </location>
</feature>
<dbReference type="EMBL" id="CP138348">
    <property type="protein sequence ID" value="WPF88264.1"/>
    <property type="molecule type" value="Genomic_DNA"/>
</dbReference>
<evidence type="ECO:0000259" key="7">
    <source>
        <dbReference type="Pfam" id="PF00590"/>
    </source>
</evidence>
<sequence>MSGFLYLVATPIGNLEDITFRAIKVLQSVDIIAAEDTRHTGKLLKYYQISTPTISYHQHNHQSRVQELLTKLEDGLSIALVTDAGTPAISDPGYHLVSACIKRQINIIPIPGAIAAINGLIASGLSSDRFCFEGFLPQKKKEKDNLLKDLQGEKRTIIFYEAPHRLLKTLKDFSQYFGDNRRITLARELTKLHEDFWRGTIKDAIAFYQNQNPKGEFTIIVEGNQHQEIVELSPTQIKEEIEQLMAKGMTKSEACQELAKYSNLSRREIYKLSV</sequence>
<evidence type="ECO:0000313" key="8">
    <source>
        <dbReference type="EMBL" id="WPF88264.1"/>
    </source>
</evidence>
<protein>
    <recommendedName>
        <fullName evidence="6">Ribosomal RNA small subunit methyltransferase I</fullName>
        <ecNumber evidence="6">2.1.1.198</ecNumber>
    </recommendedName>
    <alternativeName>
        <fullName evidence="6">16S rRNA 2'-O-ribose C1402 methyltransferase</fullName>
    </alternativeName>
    <alternativeName>
        <fullName evidence="6">rRNA (cytidine-2'-O-)-methyltransferase RsmI</fullName>
    </alternativeName>
</protein>
<comment type="subcellular location">
    <subcellularLocation>
        <location evidence="6">Cytoplasm</location>
    </subcellularLocation>
</comment>
<dbReference type="GO" id="GO:0070677">
    <property type="term" value="F:rRNA (cytosine-2'-O-)-methyltransferase activity"/>
    <property type="evidence" value="ECO:0007669"/>
    <property type="project" value="UniProtKB-UniRule"/>
</dbReference>
<dbReference type="Gene3D" id="3.40.1010.10">
    <property type="entry name" value="Cobalt-precorrin-4 Transmethylase, Domain 1"/>
    <property type="match status" value="1"/>
</dbReference>
<reference evidence="8" key="1">
    <citation type="submission" date="2023-11" db="EMBL/GenBank/DDBJ databases">
        <title>Genome sequence of Cyanobacterium aponinum BCRC AL20115.</title>
        <authorList>
            <person name="Chang H.-Y."/>
            <person name="Lin K.-M."/>
            <person name="Hsueh H.-T."/>
            <person name="Chu H.-A."/>
            <person name="Kuo C.-H."/>
        </authorList>
    </citation>
    <scope>NUCLEOTIDE SEQUENCE</scope>
    <source>
        <strain evidence="8">AL20115</strain>
    </source>
</reference>
<evidence type="ECO:0000256" key="2">
    <source>
        <dbReference type="ARBA" id="ARBA00022552"/>
    </source>
</evidence>
<keyword evidence="2 6" id="KW-0698">rRNA processing</keyword>
<dbReference type="InterPro" id="IPR014777">
    <property type="entry name" value="4pyrrole_Mease_sub1"/>
</dbReference>
<dbReference type="Gene3D" id="3.30.950.10">
    <property type="entry name" value="Methyltransferase, Cobalt-precorrin-4 Transmethylase, Domain 2"/>
    <property type="match status" value="1"/>
</dbReference>
<gene>
    <name evidence="6 8" type="primary">rsmI</name>
    <name evidence="8" type="ORF">SAY89_15920</name>
</gene>
<dbReference type="InterPro" id="IPR008189">
    <property type="entry name" value="rRNA_ssu_MeTfrase_I"/>
</dbReference>
<comment type="function">
    <text evidence="6">Catalyzes the 2'-O-methylation of the ribose of cytidine 1402 (C1402) in 16S rRNA.</text>
</comment>
<dbReference type="PANTHER" id="PTHR46111">
    <property type="entry name" value="RIBOSOMAL RNA SMALL SUBUNIT METHYLTRANSFERASE I"/>
    <property type="match status" value="1"/>
</dbReference>
<dbReference type="EC" id="2.1.1.198" evidence="6"/>
<dbReference type="InterPro" id="IPR035996">
    <property type="entry name" value="4pyrrol_Methylase_sf"/>
</dbReference>
<dbReference type="InterPro" id="IPR000878">
    <property type="entry name" value="4pyrrol_Mease"/>
</dbReference>
<dbReference type="Pfam" id="PF00590">
    <property type="entry name" value="TP_methylase"/>
    <property type="match status" value="1"/>
</dbReference>
<name>A0AAF0ZFD8_9CHRO</name>
<dbReference type="FunFam" id="3.30.950.10:FF:000002">
    <property type="entry name" value="Ribosomal RNA small subunit methyltransferase I"/>
    <property type="match status" value="1"/>
</dbReference>
<comment type="similarity">
    <text evidence="6">Belongs to the methyltransferase superfamily. RsmI family.</text>
</comment>
<dbReference type="AlphaFoldDB" id="A0AAF0ZFD8"/>
<evidence type="ECO:0000256" key="1">
    <source>
        <dbReference type="ARBA" id="ARBA00022490"/>
    </source>
</evidence>
<dbReference type="InterPro" id="IPR014776">
    <property type="entry name" value="4pyrrole_Mease_sub2"/>
</dbReference>
<keyword evidence="4 6" id="KW-0808">Transferase</keyword>
<keyword evidence="5 6" id="KW-0949">S-adenosyl-L-methionine</keyword>
<organism evidence="8">
    <name type="scientific">Cyanobacterium aponinum AL20115</name>
    <dbReference type="NCBI Taxonomy" id="3090662"/>
    <lineage>
        <taxon>Bacteria</taxon>
        <taxon>Bacillati</taxon>
        <taxon>Cyanobacteriota</taxon>
        <taxon>Cyanophyceae</taxon>
        <taxon>Oscillatoriophycideae</taxon>
        <taxon>Chroococcales</taxon>
        <taxon>Geminocystaceae</taxon>
        <taxon>Cyanobacterium</taxon>
    </lineage>
</organism>
<proteinExistence type="inferred from homology"/>
<dbReference type="RefSeq" id="WP_320001396.1">
    <property type="nucleotide sequence ID" value="NZ_CP138348.1"/>
</dbReference>
<keyword evidence="1 6" id="KW-0963">Cytoplasm</keyword>
<dbReference type="NCBIfam" id="TIGR00096">
    <property type="entry name" value="16S rRNA (cytidine(1402)-2'-O)-methyltransferase"/>
    <property type="match status" value="1"/>
</dbReference>
<dbReference type="PANTHER" id="PTHR46111:SF1">
    <property type="entry name" value="RIBOSOMAL RNA SMALL SUBUNIT METHYLTRANSFERASE I"/>
    <property type="match status" value="1"/>
</dbReference>
<evidence type="ECO:0000256" key="4">
    <source>
        <dbReference type="ARBA" id="ARBA00022679"/>
    </source>
</evidence>
<dbReference type="GO" id="GO:0005737">
    <property type="term" value="C:cytoplasm"/>
    <property type="evidence" value="ECO:0007669"/>
    <property type="project" value="UniProtKB-SubCell"/>
</dbReference>
<evidence type="ECO:0000256" key="3">
    <source>
        <dbReference type="ARBA" id="ARBA00022603"/>
    </source>
</evidence>
<accession>A0AAF0ZFD8</accession>
<dbReference type="FunFam" id="3.40.1010.10:FF:000002">
    <property type="entry name" value="Ribosomal RNA small subunit methyltransferase I"/>
    <property type="match status" value="1"/>
</dbReference>
<keyword evidence="3 6" id="KW-0489">Methyltransferase</keyword>
<evidence type="ECO:0000256" key="5">
    <source>
        <dbReference type="ARBA" id="ARBA00022691"/>
    </source>
</evidence>
<evidence type="ECO:0000256" key="6">
    <source>
        <dbReference type="HAMAP-Rule" id="MF_01877"/>
    </source>
</evidence>
<dbReference type="CDD" id="cd11648">
    <property type="entry name" value="RsmI"/>
    <property type="match status" value="1"/>
</dbReference>